<dbReference type="AlphaFoldDB" id="A0A9D5CA44"/>
<dbReference type="InterPro" id="IPR045239">
    <property type="entry name" value="bHLH95_bHLH"/>
</dbReference>
<dbReference type="PROSITE" id="PS50888">
    <property type="entry name" value="BHLH"/>
    <property type="match status" value="1"/>
</dbReference>
<dbReference type="InterPro" id="IPR045843">
    <property type="entry name" value="IND-like"/>
</dbReference>
<dbReference type="GO" id="GO:0000981">
    <property type="term" value="F:DNA-binding transcription factor activity, RNA polymerase II-specific"/>
    <property type="evidence" value="ECO:0007669"/>
    <property type="project" value="TreeGrafter"/>
</dbReference>
<keyword evidence="9" id="KW-1185">Reference proteome</keyword>
<comment type="caution">
    <text evidence="8">The sequence shown here is derived from an EMBL/GenBank/DDBJ whole genome shotgun (WGS) entry which is preliminary data.</text>
</comment>
<organism evidence="8 9">
    <name type="scientific">Dioscorea zingiberensis</name>
    <dbReference type="NCBI Taxonomy" id="325984"/>
    <lineage>
        <taxon>Eukaryota</taxon>
        <taxon>Viridiplantae</taxon>
        <taxon>Streptophyta</taxon>
        <taxon>Embryophyta</taxon>
        <taxon>Tracheophyta</taxon>
        <taxon>Spermatophyta</taxon>
        <taxon>Magnoliopsida</taxon>
        <taxon>Liliopsida</taxon>
        <taxon>Dioscoreales</taxon>
        <taxon>Dioscoreaceae</taxon>
        <taxon>Dioscorea</taxon>
    </lineage>
</organism>
<protein>
    <recommendedName>
        <fullName evidence="7">BHLH domain-containing protein</fullName>
    </recommendedName>
</protein>
<evidence type="ECO:0000256" key="4">
    <source>
        <dbReference type="ARBA" id="ARBA00023163"/>
    </source>
</evidence>
<dbReference type="EMBL" id="JAGGNH010000006">
    <property type="protein sequence ID" value="KAJ0968993.1"/>
    <property type="molecule type" value="Genomic_DNA"/>
</dbReference>
<evidence type="ECO:0000256" key="6">
    <source>
        <dbReference type="SAM" id="MobiDB-lite"/>
    </source>
</evidence>
<feature type="region of interest" description="Disordered" evidence="6">
    <location>
        <begin position="40"/>
        <end position="74"/>
    </location>
</feature>
<accession>A0A9D5CA44</accession>
<reference evidence="8" key="2">
    <citation type="journal article" date="2022" name="Hortic Res">
        <title>The genome of Dioscorea zingiberensis sheds light on the biosynthesis, origin and evolution of the medicinally important diosgenin saponins.</title>
        <authorList>
            <person name="Li Y."/>
            <person name="Tan C."/>
            <person name="Li Z."/>
            <person name="Guo J."/>
            <person name="Li S."/>
            <person name="Chen X."/>
            <person name="Wang C."/>
            <person name="Dai X."/>
            <person name="Yang H."/>
            <person name="Song W."/>
            <person name="Hou L."/>
            <person name="Xu J."/>
            <person name="Tong Z."/>
            <person name="Xu A."/>
            <person name="Yuan X."/>
            <person name="Wang W."/>
            <person name="Yang Q."/>
            <person name="Chen L."/>
            <person name="Sun Z."/>
            <person name="Wang K."/>
            <person name="Pan B."/>
            <person name="Chen J."/>
            <person name="Bao Y."/>
            <person name="Liu F."/>
            <person name="Qi X."/>
            <person name="Gang D.R."/>
            <person name="Wen J."/>
            <person name="Li J."/>
        </authorList>
    </citation>
    <scope>NUCLEOTIDE SEQUENCE</scope>
    <source>
        <strain evidence="8">Dzin_1.0</strain>
    </source>
</reference>
<dbReference type="Gene3D" id="4.10.280.10">
    <property type="entry name" value="Helix-loop-helix DNA-binding domain"/>
    <property type="match status" value="1"/>
</dbReference>
<dbReference type="PANTHER" id="PTHR16223:SF171">
    <property type="entry name" value="BASIC HELIX-LOOP-HELIX (BHLH) DNA-BINDING SUPERFAMILY PROTEIN"/>
    <property type="match status" value="1"/>
</dbReference>
<proteinExistence type="inferred from homology"/>
<evidence type="ECO:0000313" key="9">
    <source>
        <dbReference type="Proteomes" id="UP001085076"/>
    </source>
</evidence>
<feature type="region of interest" description="Disordered" evidence="6">
    <location>
        <begin position="278"/>
        <end position="331"/>
    </location>
</feature>
<dbReference type="CDD" id="cd11393">
    <property type="entry name" value="bHLH_AtbHLH_like"/>
    <property type="match status" value="1"/>
</dbReference>
<comment type="subcellular location">
    <subcellularLocation>
        <location evidence="1">Nucleus</location>
    </subcellularLocation>
</comment>
<evidence type="ECO:0000256" key="1">
    <source>
        <dbReference type="ARBA" id="ARBA00004123"/>
    </source>
</evidence>
<dbReference type="GO" id="GO:0005634">
    <property type="term" value="C:nucleus"/>
    <property type="evidence" value="ECO:0007669"/>
    <property type="project" value="UniProtKB-SubCell"/>
</dbReference>
<dbReference type="OrthoDB" id="663846at2759"/>
<evidence type="ECO:0000313" key="8">
    <source>
        <dbReference type="EMBL" id="KAJ0968993.1"/>
    </source>
</evidence>
<dbReference type="GO" id="GO:0046983">
    <property type="term" value="F:protein dimerization activity"/>
    <property type="evidence" value="ECO:0007669"/>
    <property type="project" value="InterPro"/>
</dbReference>
<evidence type="ECO:0000256" key="5">
    <source>
        <dbReference type="ARBA" id="ARBA00023242"/>
    </source>
</evidence>
<evidence type="ECO:0000259" key="7">
    <source>
        <dbReference type="PROSITE" id="PS50888"/>
    </source>
</evidence>
<dbReference type="SUPFAM" id="SSF47459">
    <property type="entry name" value="HLH, helix-loop-helix DNA-binding domain"/>
    <property type="match status" value="1"/>
</dbReference>
<gene>
    <name evidence="8" type="ORF">J5N97_021870</name>
</gene>
<dbReference type="Proteomes" id="UP001085076">
    <property type="component" value="Miscellaneous, Linkage group lg06"/>
</dbReference>
<feature type="compositionally biased region" description="Polar residues" evidence="6">
    <location>
        <begin position="44"/>
        <end position="68"/>
    </location>
</feature>
<name>A0A9D5CA44_9LILI</name>
<dbReference type="GO" id="GO:0000978">
    <property type="term" value="F:RNA polymerase II cis-regulatory region sequence-specific DNA binding"/>
    <property type="evidence" value="ECO:0007669"/>
    <property type="project" value="TreeGrafter"/>
</dbReference>
<feature type="compositionally biased region" description="Basic and acidic residues" evidence="6">
    <location>
        <begin position="283"/>
        <end position="292"/>
    </location>
</feature>
<keyword evidence="4" id="KW-0804">Transcription</keyword>
<keyword evidence="3" id="KW-0805">Transcription regulation</keyword>
<comment type="similarity">
    <text evidence="2">Belongs to the bHLH protein family.</text>
</comment>
<feature type="compositionally biased region" description="Low complexity" evidence="6">
    <location>
        <begin position="293"/>
        <end position="308"/>
    </location>
</feature>
<evidence type="ECO:0000256" key="2">
    <source>
        <dbReference type="ARBA" id="ARBA00005510"/>
    </source>
</evidence>
<keyword evidence="5" id="KW-0539">Nucleus</keyword>
<dbReference type="InterPro" id="IPR011598">
    <property type="entry name" value="bHLH_dom"/>
</dbReference>
<feature type="domain" description="BHLH" evidence="7">
    <location>
        <begin position="332"/>
        <end position="381"/>
    </location>
</feature>
<sequence length="453" mass="50483">MAQEVSETSVASSSPTPNCWEIHAPLSSWNYSHINRWQPHSHHSTSSSCDEDNSISNTTSLMDSSSADLSGDPPDNNLWSQVLLNVGGGVEMHHHQNHENGENFLEVLSSKSLPTEIFDPACDYLKKMDSSWEINNFNGGLMEHERFTNLSDLVKNWSLAPPANSQFDHVQIAPNSLACNIPINPMSTNSHIKHDLANNGVLSSNYLPYMHEIKMENQHQDHINGYQFGQFGLNNTITGFDNKFHSPISTADVSWSSSSSRSLSDLISFKPVQFRTSKQVLKGSDHSSHDANKSSSSTRGSGRSTGTTNEGKKKRSEENNSEALLKKSKLENSSSSSSVKLQVPKVKFADRISALQQIVSPFGKTDTASVLMEAINYIRFLQEQVQLLSDPYMKLNANMEQNSWGGMERKEKDKVDLKTRGLCLVPISCTPQAYRENSGPDYWTPTYRGCLYR</sequence>
<dbReference type="InterPro" id="IPR036638">
    <property type="entry name" value="HLH_DNA-bd_sf"/>
</dbReference>
<evidence type="ECO:0000256" key="3">
    <source>
        <dbReference type="ARBA" id="ARBA00023015"/>
    </source>
</evidence>
<dbReference type="PANTHER" id="PTHR16223">
    <property type="entry name" value="TRANSCRIPTION FACTOR BHLH83-RELATED"/>
    <property type="match status" value="1"/>
</dbReference>
<reference evidence="8" key="1">
    <citation type="submission" date="2021-03" db="EMBL/GenBank/DDBJ databases">
        <authorList>
            <person name="Li Z."/>
            <person name="Yang C."/>
        </authorList>
    </citation>
    <scope>NUCLEOTIDE SEQUENCE</scope>
    <source>
        <strain evidence="8">Dzin_1.0</strain>
        <tissue evidence="8">Leaf</tissue>
    </source>
</reference>